<gene>
    <name evidence="7" type="ORF">EYB53_004610</name>
</gene>
<keyword evidence="8" id="KW-1185">Reference proteome</keyword>
<keyword evidence="2" id="KW-1003">Cell membrane</keyword>
<comment type="caution">
    <text evidence="7">The sequence shown here is derived from an EMBL/GenBank/DDBJ whole genome shotgun (WGS) entry which is preliminary data.</text>
</comment>
<keyword evidence="5 6" id="KW-0472">Membrane</keyword>
<dbReference type="InterPro" id="IPR037185">
    <property type="entry name" value="EmrE-like"/>
</dbReference>
<dbReference type="Gene3D" id="1.10.3730.20">
    <property type="match status" value="1"/>
</dbReference>
<evidence type="ECO:0000256" key="3">
    <source>
        <dbReference type="ARBA" id="ARBA00022692"/>
    </source>
</evidence>
<evidence type="ECO:0000256" key="5">
    <source>
        <dbReference type="ARBA" id="ARBA00023136"/>
    </source>
</evidence>
<dbReference type="PANTHER" id="PTHR30561">
    <property type="entry name" value="SMR FAMILY PROTON-DEPENDENT DRUG EFFLUX TRANSPORTER SUGE"/>
    <property type="match status" value="1"/>
</dbReference>
<feature type="transmembrane region" description="Helical" evidence="6">
    <location>
        <begin position="119"/>
        <end position="137"/>
    </location>
</feature>
<organism evidence="7 8">
    <name type="scientific">Candidatus Chloroploca mongolica</name>
    <dbReference type="NCBI Taxonomy" id="2528176"/>
    <lineage>
        <taxon>Bacteria</taxon>
        <taxon>Bacillati</taxon>
        <taxon>Chloroflexota</taxon>
        <taxon>Chloroflexia</taxon>
        <taxon>Chloroflexales</taxon>
        <taxon>Chloroflexineae</taxon>
        <taxon>Oscillochloridaceae</taxon>
        <taxon>Candidatus Chloroploca</taxon>
    </lineage>
</organism>
<evidence type="ECO:0000256" key="6">
    <source>
        <dbReference type="SAM" id="Phobius"/>
    </source>
</evidence>
<dbReference type="PANTHER" id="PTHR30561:SF9">
    <property type="entry name" value="4-AMINO-4-DEOXY-L-ARABINOSE-PHOSPHOUNDECAPRENOL FLIPPASE SUBUNIT ARNF-RELATED"/>
    <property type="match status" value="1"/>
</dbReference>
<evidence type="ECO:0000313" key="8">
    <source>
        <dbReference type="Proteomes" id="UP001193081"/>
    </source>
</evidence>
<dbReference type="EMBL" id="SIJK02000005">
    <property type="protein sequence ID" value="MBP1464986.1"/>
    <property type="molecule type" value="Genomic_DNA"/>
</dbReference>
<reference evidence="7 8" key="1">
    <citation type="submission" date="2021-03" db="EMBL/GenBank/DDBJ databases">
        <authorList>
            <person name="Grouzdev D.S."/>
        </authorList>
    </citation>
    <scope>NUCLEOTIDE SEQUENCE [LARGE SCALE GENOMIC DNA]</scope>
    <source>
        <strain evidence="7 8">M50-1</strain>
    </source>
</reference>
<sequence length="140" mass="15009">MSQSHVSQKGLVPMLLVFLMLLTASTLTVIGEVLLKLGVNVVSEQVGAFSLAPEVLWATFTDWRVISGFALIFGGAIFWLGVISRVNLSFAYPLLALNYVLVLVPSRLVLNEMITPTKIIGAVIVVIGVIVITWGAANQG</sequence>
<feature type="transmembrane region" description="Helical" evidence="6">
    <location>
        <begin position="65"/>
        <end position="84"/>
    </location>
</feature>
<comment type="subcellular location">
    <subcellularLocation>
        <location evidence="1">Cell membrane</location>
        <topology evidence="1">Multi-pass membrane protein</topology>
    </subcellularLocation>
</comment>
<feature type="transmembrane region" description="Helical" evidence="6">
    <location>
        <begin position="90"/>
        <end position="110"/>
    </location>
</feature>
<evidence type="ECO:0008006" key="9">
    <source>
        <dbReference type="Google" id="ProtNLM"/>
    </source>
</evidence>
<dbReference type="SUPFAM" id="SSF103481">
    <property type="entry name" value="Multidrug resistance efflux transporter EmrE"/>
    <property type="match status" value="1"/>
</dbReference>
<dbReference type="Proteomes" id="UP001193081">
    <property type="component" value="Unassembled WGS sequence"/>
</dbReference>
<accession>A0ABS4D6D6</accession>
<evidence type="ECO:0000256" key="4">
    <source>
        <dbReference type="ARBA" id="ARBA00022989"/>
    </source>
</evidence>
<evidence type="ECO:0000256" key="2">
    <source>
        <dbReference type="ARBA" id="ARBA00022475"/>
    </source>
</evidence>
<dbReference type="InterPro" id="IPR000390">
    <property type="entry name" value="Small_drug/metabolite_transptr"/>
</dbReference>
<keyword evidence="3 6" id="KW-0812">Transmembrane</keyword>
<proteinExistence type="predicted"/>
<protein>
    <recommendedName>
        <fullName evidence="9">EamA domain-containing protein</fullName>
    </recommendedName>
</protein>
<evidence type="ECO:0000256" key="1">
    <source>
        <dbReference type="ARBA" id="ARBA00004651"/>
    </source>
</evidence>
<name>A0ABS4D6D6_9CHLR</name>
<evidence type="ECO:0000313" key="7">
    <source>
        <dbReference type="EMBL" id="MBP1464986.1"/>
    </source>
</evidence>
<feature type="transmembrane region" description="Helical" evidence="6">
    <location>
        <begin position="12"/>
        <end position="35"/>
    </location>
</feature>
<keyword evidence="4 6" id="KW-1133">Transmembrane helix</keyword>